<evidence type="ECO:0000313" key="4">
    <source>
        <dbReference type="Proteomes" id="UP000236742"/>
    </source>
</evidence>
<keyword evidence="2" id="KW-0732">Signal</keyword>
<reference evidence="3 4" key="1">
    <citation type="submission" date="2016-10" db="EMBL/GenBank/DDBJ databases">
        <authorList>
            <person name="de Groot N.N."/>
        </authorList>
    </citation>
    <scope>NUCLEOTIDE SEQUENCE [LARGE SCALE GENOMIC DNA]</scope>
    <source>
        <strain evidence="3 4">DSM 23413</strain>
    </source>
</reference>
<proteinExistence type="predicted"/>
<evidence type="ECO:0000256" key="1">
    <source>
        <dbReference type="SAM" id="Phobius"/>
    </source>
</evidence>
<evidence type="ECO:0000256" key="2">
    <source>
        <dbReference type="SAM" id="SignalP"/>
    </source>
</evidence>
<gene>
    <name evidence="3" type="ORF">SAMN05421751_106208</name>
</gene>
<protein>
    <submittedName>
        <fullName evidence="3">Oxygen tolerance</fullName>
    </submittedName>
</protein>
<evidence type="ECO:0000313" key="3">
    <source>
        <dbReference type="EMBL" id="SEF90132.1"/>
    </source>
</evidence>
<sequence>MIRALLCLALLILAGSAAAQDAAPPVAEVTFEQTETIPGQALDLRVTVLVPTWMTQPVVFPSLEAPNLLVRLPGRATVPISRRVGGETWSGVSRRYRLTPLVEGSFTVPDQPLIVTWSDPDTGKPRKDTATMPGIAFRAVRPEGTETLDPFIAATALTLSQDLSGAEAPLKPGDSVTRVVTATIDGAPPMLLPALIPSTPVQGVAQYPAEPVLTEDDGPDGISGTRRESVTYLAQGGGTGAAAPIELRWFNLTTGRIETAGLPGVDLTVDAPVASGLRSLDPRLVAAAAVASAAALAAILFVARRLWRRWRRVRAERRARYRASTRWARKQALRAAAARDLDATLRALDLWAGRSDEDPRADPAFRAHCLPSAEPVTVALRLPTPMPPGGS</sequence>
<keyword evidence="1" id="KW-0812">Transmembrane</keyword>
<dbReference type="EMBL" id="FNVD01000006">
    <property type="protein sequence ID" value="SEF90132.1"/>
    <property type="molecule type" value="Genomic_DNA"/>
</dbReference>
<dbReference type="PANTHER" id="PTHR40940">
    <property type="entry name" value="PROTEIN BATD-RELATED"/>
    <property type="match status" value="1"/>
</dbReference>
<dbReference type="Proteomes" id="UP000236742">
    <property type="component" value="Unassembled WGS sequence"/>
</dbReference>
<accession>A0A1H5VS75</accession>
<name>A0A1H5VS75_9RHOB</name>
<dbReference type="RefSeq" id="WP_160114862.1">
    <property type="nucleotide sequence ID" value="NZ_FNVD01000006.1"/>
</dbReference>
<feature type="chain" id="PRO_5009287548" evidence="2">
    <location>
        <begin position="20"/>
        <end position="391"/>
    </location>
</feature>
<feature type="signal peptide" evidence="2">
    <location>
        <begin position="1"/>
        <end position="19"/>
    </location>
</feature>
<organism evidence="3 4">
    <name type="scientific">Jhaorihella thermophila</name>
    <dbReference type="NCBI Taxonomy" id="488547"/>
    <lineage>
        <taxon>Bacteria</taxon>
        <taxon>Pseudomonadati</taxon>
        <taxon>Pseudomonadota</taxon>
        <taxon>Alphaproteobacteria</taxon>
        <taxon>Rhodobacterales</taxon>
        <taxon>Paracoccaceae</taxon>
        <taxon>Jhaorihella</taxon>
    </lineage>
</organism>
<keyword evidence="1" id="KW-1133">Transmembrane helix</keyword>
<dbReference type="InterPro" id="IPR025738">
    <property type="entry name" value="BatD"/>
</dbReference>
<keyword evidence="4" id="KW-1185">Reference proteome</keyword>
<dbReference type="AlphaFoldDB" id="A0A1H5VS75"/>
<feature type="transmembrane region" description="Helical" evidence="1">
    <location>
        <begin position="284"/>
        <end position="307"/>
    </location>
</feature>
<dbReference type="PANTHER" id="PTHR40940:SF1">
    <property type="entry name" value="PROTEIN BATD"/>
    <property type="match status" value="1"/>
</dbReference>
<dbReference type="OrthoDB" id="7699970at2"/>
<keyword evidence="1" id="KW-0472">Membrane</keyword>